<dbReference type="Gene3D" id="3.30.160.810">
    <property type="match status" value="1"/>
</dbReference>
<organism evidence="10 11">
    <name type="scientific">Allosediminivita pacifica</name>
    <dbReference type="NCBI Taxonomy" id="1267769"/>
    <lineage>
        <taxon>Bacteria</taxon>
        <taxon>Pseudomonadati</taxon>
        <taxon>Pseudomonadota</taxon>
        <taxon>Alphaproteobacteria</taxon>
        <taxon>Rhodobacterales</taxon>
        <taxon>Paracoccaceae</taxon>
        <taxon>Allosediminivita</taxon>
    </lineage>
</organism>
<dbReference type="GO" id="GO:0003735">
    <property type="term" value="F:structural constituent of ribosome"/>
    <property type="evidence" value="ECO:0007669"/>
    <property type="project" value="UniProtKB-UniRule"/>
</dbReference>
<keyword evidence="3 8" id="KW-0699">rRNA-binding</keyword>
<evidence type="ECO:0000256" key="9">
    <source>
        <dbReference type="SAM" id="MobiDB-lite"/>
    </source>
</evidence>
<evidence type="ECO:0000256" key="7">
    <source>
        <dbReference type="ARBA" id="ARBA00035243"/>
    </source>
</evidence>
<feature type="modified residue" description="N5-methylglutamine" evidence="8">
    <location>
        <position position="151"/>
    </location>
</feature>
<dbReference type="InterPro" id="IPR009000">
    <property type="entry name" value="Transl_B-barrel_sf"/>
</dbReference>
<keyword evidence="2 8" id="KW-0488">Methylation</keyword>
<feature type="compositionally biased region" description="Basic and acidic residues" evidence="9">
    <location>
        <begin position="261"/>
        <end position="279"/>
    </location>
</feature>
<protein>
    <recommendedName>
        <fullName evidence="7 8">Large ribosomal subunit protein uL3</fullName>
    </recommendedName>
</protein>
<comment type="similarity">
    <text evidence="1 8">Belongs to the universal ribosomal protein uL3 family.</text>
</comment>
<comment type="PTM">
    <text evidence="8">Methylated by PrmB.</text>
</comment>
<evidence type="ECO:0000256" key="6">
    <source>
        <dbReference type="ARBA" id="ARBA00023274"/>
    </source>
</evidence>
<dbReference type="Gene3D" id="2.40.30.10">
    <property type="entry name" value="Translation factors"/>
    <property type="match status" value="1"/>
</dbReference>
<dbReference type="PANTHER" id="PTHR11229">
    <property type="entry name" value="50S RIBOSOMAL PROTEIN L3"/>
    <property type="match status" value="1"/>
</dbReference>
<dbReference type="Pfam" id="PF00297">
    <property type="entry name" value="Ribosomal_L3"/>
    <property type="match status" value="1"/>
</dbReference>
<keyword evidence="6 8" id="KW-0687">Ribonucleoprotein</keyword>
<evidence type="ECO:0000256" key="3">
    <source>
        <dbReference type="ARBA" id="ARBA00022730"/>
    </source>
</evidence>
<evidence type="ECO:0000313" key="10">
    <source>
        <dbReference type="EMBL" id="PTX48313.1"/>
    </source>
</evidence>
<keyword evidence="4 8" id="KW-0694">RNA-binding</keyword>
<feature type="region of interest" description="Disordered" evidence="9">
    <location>
        <begin position="232"/>
        <end position="279"/>
    </location>
</feature>
<dbReference type="FunFam" id="3.30.160.810:FF:000001">
    <property type="entry name" value="50S ribosomal protein L3"/>
    <property type="match status" value="1"/>
</dbReference>
<evidence type="ECO:0000256" key="1">
    <source>
        <dbReference type="ARBA" id="ARBA00006540"/>
    </source>
</evidence>
<evidence type="ECO:0000313" key="11">
    <source>
        <dbReference type="Proteomes" id="UP000244069"/>
    </source>
</evidence>
<dbReference type="RefSeq" id="WP_107975753.1">
    <property type="nucleotide sequence ID" value="NZ_BMEZ01000011.1"/>
</dbReference>
<evidence type="ECO:0000256" key="8">
    <source>
        <dbReference type="HAMAP-Rule" id="MF_01325"/>
    </source>
</evidence>
<dbReference type="InterPro" id="IPR019927">
    <property type="entry name" value="Ribosomal_uL3_bac/org-type"/>
</dbReference>
<dbReference type="OrthoDB" id="9806135at2"/>
<dbReference type="GO" id="GO:0022625">
    <property type="term" value="C:cytosolic large ribosomal subunit"/>
    <property type="evidence" value="ECO:0007669"/>
    <property type="project" value="TreeGrafter"/>
</dbReference>
<accession>A0A2T6AWX1</accession>
<evidence type="ECO:0000256" key="4">
    <source>
        <dbReference type="ARBA" id="ARBA00022884"/>
    </source>
</evidence>
<comment type="caution">
    <text evidence="10">The sequence shown here is derived from an EMBL/GenBank/DDBJ whole genome shotgun (WGS) entry which is preliminary data.</text>
</comment>
<keyword evidence="11" id="KW-1185">Reference proteome</keyword>
<evidence type="ECO:0000256" key="5">
    <source>
        <dbReference type="ARBA" id="ARBA00022980"/>
    </source>
</evidence>
<dbReference type="GO" id="GO:0006412">
    <property type="term" value="P:translation"/>
    <property type="evidence" value="ECO:0007669"/>
    <property type="project" value="UniProtKB-UniRule"/>
</dbReference>
<dbReference type="InterPro" id="IPR000597">
    <property type="entry name" value="Ribosomal_uL3"/>
</dbReference>
<dbReference type="GO" id="GO:0019843">
    <property type="term" value="F:rRNA binding"/>
    <property type="evidence" value="ECO:0007669"/>
    <property type="project" value="UniProtKB-UniRule"/>
</dbReference>
<feature type="compositionally biased region" description="Basic and acidic residues" evidence="9">
    <location>
        <begin position="232"/>
        <end position="254"/>
    </location>
</feature>
<dbReference type="FunFam" id="2.40.30.10:FF:000004">
    <property type="entry name" value="50S ribosomal protein L3"/>
    <property type="match status" value="1"/>
</dbReference>
<dbReference type="HAMAP" id="MF_01325_B">
    <property type="entry name" value="Ribosomal_uL3_B"/>
    <property type="match status" value="1"/>
</dbReference>
<name>A0A2T6AWX1_9RHOB</name>
<sequence length="279" mass="29734">MRSGVIAKKLGMTRLFMEDGKQIPVTVLQLDGCQVVAQRTADKHGYTAVQLGAGSAKAKNVSKAMRGHFAVAKVEPRRKIAEFRVAPENLIEVGEEITADHYFEGQFVDVAGTTIGKGFAGAMKRHNFGGLRATHGVSISHRSHGSTGQCQDPGKVFKGKKMAGHMGAVRVTTQNLQVVKTDADRGIIMIKGAVPGSKGGWVTIKDAVKKPQPEGIILPAALKSAADEAKRQAEEAARAAEEEARAAEEAKLAEEAAQQEEALKEAEADIDADKKEGEE</sequence>
<evidence type="ECO:0000256" key="2">
    <source>
        <dbReference type="ARBA" id="ARBA00022481"/>
    </source>
</evidence>
<dbReference type="AlphaFoldDB" id="A0A2T6AWX1"/>
<keyword evidence="5 8" id="KW-0689">Ribosomal protein</keyword>
<proteinExistence type="inferred from homology"/>
<reference evidence="10 11" key="1">
    <citation type="submission" date="2018-04" db="EMBL/GenBank/DDBJ databases">
        <title>Genomic Encyclopedia of Archaeal and Bacterial Type Strains, Phase II (KMG-II): from individual species to whole genera.</title>
        <authorList>
            <person name="Goeker M."/>
        </authorList>
    </citation>
    <scope>NUCLEOTIDE SEQUENCE [LARGE SCALE GENOMIC DNA]</scope>
    <source>
        <strain evidence="10 11">DSM 29329</strain>
    </source>
</reference>
<dbReference type="PANTHER" id="PTHR11229:SF16">
    <property type="entry name" value="LARGE RIBOSOMAL SUBUNIT PROTEIN UL3C"/>
    <property type="match status" value="1"/>
</dbReference>
<dbReference type="Proteomes" id="UP000244069">
    <property type="component" value="Unassembled WGS sequence"/>
</dbReference>
<dbReference type="NCBIfam" id="TIGR03625">
    <property type="entry name" value="L3_bact"/>
    <property type="match status" value="1"/>
</dbReference>
<gene>
    <name evidence="8" type="primary">rplC</name>
    <name evidence="10" type="ORF">C8N44_1093</name>
</gene>
<dbReference type="EMBL" id="QBKN01000009">
    <property type="protein sequence ID" value="PTX48313.1"/>
    <property type="molecule type" value="Genomic_DNA"/>
</dbReference>
<comment type="function">
    <text evidence="8">One of the primary rRNA binding proteins, it binds directly near the 3'-end of the 23S rRNA, where it nucleates assembly of the 50S subunit.</text>
</comment>
<comment type="subunit">
    <text evidence="8">Part of the 50S ribosomal subunit. Forms a cluster with proteins L14 and L19.</text>
</comment>
<dbReference type="SUPFAM" id="SSF50447">
    <property type="entry name" value="Translation proteins"/>
    <property type="match status" value="1"/>
</dbReference>